<gene>
    <name evidence="2" type="ORF">LIER_21762</name>
</gene>
<keyword evidence="3" id="KW-1185">Reference proteome</keyword>
<evidence type="ECO:0000313" key="2">
    <source>
        <dbReference type="EMBL" id="GAA0166652.1"/>
    </source>
</evidence>
<comment type="caution">
    <text evidence="2">The sequence shown here is derived from an EMBL/GenBank/DDBJ whole genome shotgun (WGS) entry which is preliminary data.</text>
</comment>
<protein>
    <submittedName>
        <fullName evidence="2">Uncharacterized protein</fullName>
    </submittedName>
</protein>
<sequence length="140" mass="15513">MLHSARICVELDVCKPLLDAILISFKDEVSKNILEKFWVKGKAEITSADKVFDNMPQPENSTNSTKLAAGNCWSKMGRQIRPSKEWQPVGKHVPNARSAMGNKVAQESSAQIPLMQNTGNEVKNLVLENSFKELASSDKV</sequence>
<organism evidence="2 3">
    <name type="scientific">Lithospermum erythrorhizon</name>
    <name type="common">Purple gromwell</name>
    <name type="synonym">Lithospermum officinale var. erythrorhizon</name>
    <dbReference type="NCBI Taxonomy" id="34254"/>
    <lineage>
        <taxon>Eukaryota</taxon>
        <taxon>Viridiplantae</taxon>
        <taxon>Streptophyta</taxon>
        <taxon>Embryophyta</taxon>
        <taxon>Tracheophyta</taxon>
        <taxon>Spermatophyta</taxon>
        <taxon>Magnoliopsida</taxon>
        <taxon>eudicotyledons</taxon>
        <taxon>Gunneridae</taxon>
        <taxon>Pentapetalae</taxon>
        <taxon>asterids</taxon>
        <taxon>lamiids</taxon>
        <taxon>Boraginales</taxon>
        <taxon>Boraginaceae</taxon>
        <taxon>Boraginoideae</taxon>
        <taxon>Lithospermeae</taxon>
        <taxon>Lithospermum</taxon>
    </lineage>
</organism>
<accession>A0AAV3QUI5</accession>
<dbReference type="EMBL" id="BAABME010005805">
    <property type="protein sequence ID" value="GAA0166652.1"/>
    <property type="molecule type" value="Genomic_DNA"/>
</dbReference>
<evidence type="ECO:0000256" key="1">
    <source>
        <dbReference type="SAM" id="MobiDB-lite"/>
    </source>
</evidence>
<name>A0AAV3QUI5_LITER</name>
<feature type="region of interest" description="Disordered" evidence="1">
    <location>
        <begin position="85"/>
        <end position="108"/>
    </location>
</feature>
<proteinExistence type="predicted"/>
<evidence type="ECO:0000313" key="3">
    <source>
        <dbReference type="Proteomes" id="UP001454036"/>
    </source>
</evidence>
<dbReference type="Proteomes" id="UP001454036">
    <property type="component" value="Unassembled WGS sequence"/>
</dbReference>
<reference evidence="2 3" key="1">
    <citation type="submission" date="2024-01" db="EMBL/GenBank/DDBJ databases">
        <title>The complete chloroplast genome sequence of Lithospermum erythrorhizon: insights into the phylogenetic relationship among Boraginaceae species and the maternal lineages of purple gromwells.</title>
        <authorList>
            <person name="Okada T."/>
            <person name="Watanabe K."/>
        </authorList>
    </citation>
    <scope>NUCLEOTIDE SEQUENCE [LARGE SCALE GENOMIC DNA]</scope>
</reference>
<dbReference type="AlphaFoldDB" id="A0AAV3QUI5"/>